<name>A0A1H0GWW2_9RHOB</name>
<evidence type="ECO:0000256" key="1">
    <source>
        <dbReference type="SAM" id="Coils"/>
    </source>
</evidence>
<organism evidence="2 3">
    <name type="scientific">Lutimaribacter pacificus</name>
    <dbReference type="NCBI Taxonomy" id="391948"/>
    <lineage>
        <taxon>Bacteria</taxon>
        <taxon>Pseudomonadati</taxon>
        <taxon>Pseudomonadota</taxon>
        <taxon>Alphaproteobacteria</taxon>
        <taxon>Rhodobacterales</taxon>
        <taxon>Roseobacteraceae</taxon>
        <taxon>Lutimaribacter</taxon>
    </lineage>
</organism>
<accession>A0A1H0GWW2</accession>
<evidence type="ECO:0008006" key="4">
    <source>
        <dbReference type="Google" id="ProtNLM"/>
    </source>
</evidence>
<evidence type="ECO:0000313" key="2">
    <source>
        <dbReference type="EMBL" id="SHJ92805.1"/>
    </source>
</evidence>
<dbReference type="AlphaFoldDB" id="A0A1H0GWW2"/>
<reference evidence="2 3" key="1">
    <citation type="submission" date="2016-11" db="EMBL/GenBank/DDBJ databases">
        <authorList>
            <person name="Varghese N."/>
            <person name="Submissions S."/>
        </authorList>
    </citation>
    <scope>NUCLEOTIDE SEQUENCE [LARGE SCALE GENOMIC DNA]</scope>
    <source>
        <strain evidence="2 3">DSM 29620</strain>
    </source>
</reference>
<dbReference type="EMBL" id="FQZZ01000002">
    <property type="protein sequence ID" value="SHJ92805.1"/>
    <property type="molecule type" value="Genomic_DNA"/>
</dbReference>
<dbReference type="Proteomes" id="UP000324252">
    <property type="component" value="Unassembled WGS sequence"/>
</dbReference>
<keyword evidence="1" id="KW-0175">Coiled coil</keyword>
<keyword evidence="3" id="KW-1185">Reference proteome</keyword>
<gene>
    <name evidence="2" type="ORF">SAMN05444142_102415</name>
</gene>
<feature type="coiled-coil region" evidence="1">
    <location>
        <begin position="11"/>
        <end position="67"/>
    </location>
</feature>
<protein>
    <recommendedName>
        <fullName evidence="4">Coiled coil domain-containing protein</fullName>
    </recommendedName>
</protein>
<dbReference type="OrthoDB" id="9813316at2"/>
<evidence type="ECO:0000313" key="3">
    <source>
        <dbReference type="Proteomes" id="UP000324252"/>
    </source>
</evidence>
<dbReference type="RefSeq" id="WP_149788076.1">
    <property type="nucleotide sequence ID" value="NZ_FNIO01000003.1"/>
</dbReference>
<sequence>MSEMSERDAYIEKAKAQLDQWNAEIDRIEARTREASADGETALRGMVQDLHGKRDALEQRLNETRQSGELAWSDLKAGMDSACKNLSDAIEEARSRFG</sequence>
<proteinExistence type="predicted"/>